<organism evidence="3 4">
    <name type="scientific">Thermoproteota archaeon</name>
    <dbReference type="NCBI Taxonomy" id="2056631"/>
    <lineage>
        <taxon>Archaea</taxon>
        <taxon>Thermoproteota</taxon>
    </lineage>
</organism>
<reference evidence="4 5" key="1">
    <citation type="submission" date="2018-06" db="EMBL/GenBank/DDBJ databases">
        <title>Extensive metabolic versatility and redundancy in microbially diverse, dynamic hydrothermal sediments.</title>
        <authorList>
            <person name="Dombrowski N."/>
            <person name="Teske A."/>
            <person name="Baker B.J."/>
        </authorList>
    </citation>
    <scope>NUCLEOTIDE SEQUENCE [LARGE SCALE GENOMIC DNA]</scope>
    <source>
        <strain evidence="3">B34_G17</strain>
        <strain evidence="2">B66_G16</strain>
    </source>
</reference>
<evidence type="ECO:0000313" key="4">
    <source>
        <dbReference type="Proteomes" id="UP000272051"/>
    </source>
</evidence>
<evidence type="ECO:0000256" key="1">
    <source>
        <dbReference type="SAM" id="Coils"/>
    </source>
</evidence>
<feature type="coiled-coil region" evidence="1">
    <location>
        <begin position="10"/>
        <end position="64"/>
    </location>
</feature>
<keyword evidence="1" id="KW-0175">Coiled coil</keyword>
<sequence length="77" mass="9179">MPVREDKRIYRQLKGIRKELKLQAKKIENELSKADLTKLDVFKLKEFEEETDKLVKTKTRLRKRFQQLTGGKGPYSL</sequence>
<dbReference type="Proteomes" id="UP000278475">
    <property type="component" value="Unassembled WGS sequence"/>
</dbReference>
<comment type="caution">
    <text evidence="3">The sequence shown here is derived from an EMBL/GenBank/DDBJ whole genome shotgun (WGS) entry which is preliminary data.</text>
</comment>
<evidence type="ECO:0000313" key="5">
    <source>
        <dbReference type="Proteomes" id="UP000278475"/>
    </source>
</evidence>
<dbReference type="EMBL" id="QMQV01000072">
    <property type="protein sequence ID" value="RLE48494.1"/>
    <property type="molecule type" value="Genomic_DNA"/>
</dbReference>
<evidence type="ECO:0000313" key="2">
    <source>
        <dbReference type="EMBL" id="RLE48494.1"/>
    </source>
</evidence>
<dbReference type="AlphaFoldDB" id="A0A497F2Z5"/>
<gene>
    <name evidence="2" type="ORF">DRJ31_07140</name>
    <name evidence="3" type="ORF">DRJ33_01320</name>
</gene>
<protein>
    <submittedName>
        <fullName evidence="3">Uncharacterized protein</fullName>
    </submittedName>
</protein>
<proteinExistence type="predicted"/>
<dbReference type="Proteomes" id="UP000272051">
    <property type="component" value="Unassembled WGS sequence"/>
</dbReference>
<name>A0A497F2Z5_9CREN</name>
<accession>A0A497F2Z5</accession>
<dbReference type="EMBL" id="QMQX01000014">
    <property type="protein sequence ID" value="RLE53318.1"/>
    <property type="molecule type" value="Genomic_DNA"/>
</dbReference>
<evidence type="ECO:0000313" key="3">
    <source>
        <dbReference type="EMBL" id="RLE53318.1"/>
    </source>
</evidence>